<accession>A0A2S9XHI4</accession>
<gene>
    <name evidence="2" type="ORF">ENSA5_50480</name>
</gene>
<proteinExistence type="predicted"/>
<reference evidence="2 3" key="1">
    <citation type="submission" date="2018-03" db="EMBL/GenBank/DDBJ databases">
        <title>Draft Genome Sequences of the Obligatory Marine Myxobacteria Enhygromyxa salina SWB005.</title>
        <authorList>
            <person name="Poehlein A."/>
            <person name="Moghaddam J.A."/>
            <person name="Harms H."/>
            <person name="Alanjari M."/>
            <person name="Koenig G.M."/>
            <person name="Daniel R."/>
            <person name="Schaeberle T.F."/>
        </authorList>
    </citation>
    <scope>NUCLEOTIDE SEQUENCE [LARGE SCALE GENOMIC DNA]</scope>
    <source>
        <strain evidence="2 3">SWB005</strain>
    </source>
</reference>
<comment type="caution">
    <text evidence="2">The sequence shown here is derived from an EMBL/GenBank/DDBJ whole genome shotgun (WGS) entry which is preliminary data.</text>
</comment>
<name>A0A2S9XHI4_9BACT</name>
<dbReference type="SUPFAM" id="SSF53474">
    <property type="entry name" value="alpha/beta-Hydrolases"/>
    <property type="match status" value="1"/>
</dbReference>
<keyword evidence="3" id="KW-1185">Reference proteome</keyword>
<dbReference type="Pfam" id="PF12697">
    <property type="entry name" value="Abhydrolase_6"/>
    <property type="match status" value="1"/>
</dbReference>
<dbReference type="InterPro" id="IPR029058">
    <property type="entry name" value="AB_hydrolase_fold"/>
</dbReference>
<feature type="domain" description="AB hydrolase-1" evidence="1">
    <location>
        <begin position="28"/>
        <end position="273"/>
    </location>
</feature>
<evidence type="ECO:0000313" key="3">
    <source>
        <dbReference type="Proteomes" id="UP000237968"/>
    </source>
</evidence>
<dbReference type="Gene3D" id="3.40.50.1820">
    <property type="entry name" value="alpha/beta hydrolase"/>
    <property type="match status" value="1"/>
</dbReference>
<protein>
    <submittedName>
        <fullName evidence="2">Haloalkane dehalogenase</fullName>
    </submittedName>
</protein>
<evidence type="ECO:0000313" key="2">
    <source>
        <dbReference type="EMBL" id="PRP92200.1"/>
    </source>
</evidence>
<dbReference type="EMBL" id="PVNK01000219">
    <property type="protein sequence ID" value="PRP92200.1"/>
    <property type="molecule type" value="Genomic_DNA"/>
</dbReference>
<evidence type="ECO:0000259" key="1">
    <source>
        <dbReference type="Pfam" id="PF12697"/>
    </source>
</evidence>
<dbReference type="PANTHER" id="PTHR43194:SF2">
    <property type="entry name" value="PEROXISOMAL MEMBRANE PROTEIN LPX1"/>
    <property type="match status" value="1"/>
</dbReference>
<dbReference type="InterPro" id="IPR050228">
    <property type="entry name" value="Carboxylesterase_BioH"/>
</dbReference>
<dbReference type="Proteomes" id="UP000237968">
    <property type="component" value="Unassembled WGS sequence"/>
</dbReference>
<dbReference type="AlphaFoldDB" id="A0A2S9XHI4"/>
<dbReference type="RefSeq" id="WP_181198138.1">
    <property type="nucleotide sequence ID" value="NZ_PVNK01000219.1"/>
</dbReference>
<sequence>MPTLTVHDLRIAYHHFPAGPATRPHAPVVCLPSTGLSGLQWRRLAKLLSKRGHEVFAVDLIGYGESETWPAGPDRGPFRTRYDVDVADALFERCEGPAHLVGHSYGGRVGLLAGLRDPARLRSLALFEPTCFGVLRSTDDSVGLDELGDYDADGRFLADDFGGSEAWVARFVDYWSGAGTFAEFDADERGRWMRSSRKMFEEVRETTLDDVAHPRYVEALGHLSTLVMSGEASTRAGRRCCEVLAEVMPECRHVELADVGHMGPVLASREVAALIAEHIAEVEAGTPR</sequence>
<dbReference type="PANTHER" id="PTHR43194">
    <property type="entry name" value="HYDROLASE ALPHA/BETA FOLD FAMILY"/>
    <property type="match status" value="1"/>
</dbReference>
<dbReference type="InterPro" id="IPR000073">
    <property type="entry name" value="AB_hydrolase_1"/>
</dbReference>
<dbReference type="PRINTS" id="PR00111">
    <property type="entry name" value="ABHYDROLASE"/>
</dbReference>
<organism evidence="2 3">
    <name type="scientific">Enhygromyxa salina</name>
    <dbReference type="NCBI Taxonomy" id="215803"/>
    <lineage>
        <taxon>Bacteria</taxon>
        <taxon>Pseudomonadati</taxon>
        <taxon>Myxococcota</taxon>
        <taxon>Polyangia</taxon>
        <taxon>Nannocystales</taxon>
        <taxon>Nannocystaceae</taxon>
        <taxon>Enhygromyxa</taxon>
    </lineage>
</organism>